<evidence type="ECO:0000313" key="5">
    <source>
        <dbReference type="Proteomes" id="UP001153069"/>
    </source>
</evidence>
<gene>
    <name evidence="4" type="ORF">SEMRO_873_G214080.1</name>
</gene>
<evidence type="ECO:0000256" key="2">
    <source>
        <dbReference type="ARBA" id="ARBA00009761"/>
    </source>
</evidence>
<dbReference type="Proteomes" id="UP001153069">
    <property type="component" value="Unassembled WGS sequence"/>
</dbReference>
<evidence type="ECO:0000313" key="4">
    <source>
        <dbReference type="EMBL" id="CAB9517685.1"/>
    </source>
</evidence>
<sequence length="123" mass="13460">MADGFFHRLNAAMLQTGNYSGQLSSFVGKVKNLQLGNQTLEFEACDGGIINMDLSSAEMPEQEIAGDLVWEVMGIPDENNGVTLFVMRELSSDTKLDLYNKMLPVLHNPKFANYFVPAGVGGQ</sequence>
<keyword evidence="5" id="KW-1185">Reference proteome</keyword>
<dbReference type="AlphaFoldDB" id="A0A9N8EFU0"/>
<dbReference type="GO" id="GO:0006310">
    <property type="term" value="P:DNA recombination"/>
    <property type="evidence" value="ECO:0007669"/>
    <property type="project" value="InterPro"/>
</dbReference>
<keyword evidence="3" id="KW-0539">Nucleus</keyword>
<reference evidence="4" key="1">
    <citation type="submission" date="2020-06" db="EMBL/GenBank/DDBJ databases">
        <authorList>
            <consortium name="Plant Systems Biology data submission"/>
        </authorList>
    </citation>
    <scope>NUCLEOTIDE SEQUENCE</scope>
    <source>
        <strain evidence="4">D6</strain>
    </source>
</reference>
<evidence type="ECO:0000256" key="3">
    <source>
        <dbReference type="ARBA" id="ARBA00023242"/>
    </source>
</evidence>
<organism evidence="4 5">
    <name type="scientific">Seminavis robusta</name>
    <dbReference type="NCBI Taxonomy" id="568900"/>
    <lineage>
        <taxon>Eukaryota</taxon>
        <taxon>Sar</taxon>
        <taxon>Stramenopiles</taxon>
        <taxon>Ochrophyta</taxon>
        <taxon>Bacillariophyta</taxon>
        <taxon>Bacillariophyceae</taxon>
        <taxon>Bacillariophycidae</taxon>
        <taxon>Naviculales</taxon>
        <taxon>Naviculaceae</taxon>
        <taxon>Seminavis</taxon>
    </lineage>
</organism>
<proteinExistence type="inferred from homology"/>
<dbReference type="Pfam" id="PF08661">
    <property type="entry name" value="Rep_fac-A_3"/>
    <property type="match status" value="1"/>
</dbReference>
<dbReference type="Gene3D" id="2.40.50.140">
    <property type="entry name" value="Nucleic acid-binding proteins"/>
    <property type="match status" value="1"/>
</dbReference>
<dbReference type="InterPro" id="IPR013970">
    <property type="entry name" value="Rfa2"/>
</dbReference>
<dbReference type="GO" id="GO:0031981">
    <property type="term" value="C:nuclear lumen"/>
    <property type="evidence" value="ECO:0007669"/>
    <property type="project" value="UniProtKB-ARBA"/>
</dbReference>
<dbReference type="GO" id="GO:0006260">
    <property type="term" value="P:DNA replication"/>
    <property type="evidence" value="ECO:0007669"/>
    <property type="project" value="InterPro"/>
</dbReference>
<dbReference type="OrthoDB" id="41954at2759"/>
<name>A0A9N8EFU0_9STRA</name>
<dbReference type="EMBL" id="CAICTM010000872">
    <property type="protein sequence ID" value="CAB9517685.1"/>
    <property type="molecule type" value="Genomic_DNA"/>
</dbReference>
<dbReference type="GO" id="GO:0006281">
    <property type="term" value="P:DNA repair"/>
    <property type="evidence" value="ECO:0007669"/>
    <property type="project" value="InterPro"/>
</dbReference>
<evidence type="ECO:0000256" key="1">
    <source>
        <dbReference type="ARBA" id="ARBA00004123"/>
    </source>
</evidence>
<comment type="similarity">
    <text evidence="2">Belongs to the replication factor A protein 3 family.</text>
</comment>
<accession>A0A9N8EFU0</accession>
<comment type="caution">
    <text evidence="4">The sequence shown here is derived from an EMBL/GenBank/DDBJ whole genome shotgun (WGS) entry which is preliminary data.</text>
</comment>
<protein>
    <submittedName>
        <fullName evidence="4">Uncharacterized protein</fullName>
    </submittedName>
</protein>
<comment type="subcellular location">
    <subcellularLocation>
        <location evidence="1">Nucleus</location>
    </subcellularLocation>
</comment>
<dbReference type="InterPro" id="IPR012340">
    <property type="entry name" value="NA-bd_OB-fold"/>
</dbReference>
<dbReference type="GO" id="GO:0003677">
    <property type="term" value="F:DNA binding"/>
    <property type="evidence" value="ECO:0007669"/>
    <property type="project" value="InterPro"/>
</dbReference>